<feature type="domain" description="D-isomer specific 2-hydroxyacid dehydrogenase NAD-binding" evidence="10">
    <location>
        <begin position="116"/>
        <end position="291"/>
    </location>
</feature>
<dbReference type="SUPFAM" id="SSF51735">
    <property type="entry name" value="NAD(P)-binding Rossmann-fold domains"/>
    <property type="match status" value="1"/>
</dbReference>
<dbReference type="SUPFAM" id="SSF143548">
    <property type="entry name" value="Serine metabolism enzymes domain"/>
    <property type="match status" value="1"/>
</dbReference>
<keyword evidence="6" id="KW-0007">Acetylation</keyword>
<feature type="domain" description="D-3-phosphoglycerate dehydrogenase ASB" evidence="11">
    <location>
        <begin position="336"/>
        <end position="413"/>
    </location>
</feature>
<comment type="subunit">
    <text evidence="2">Homotetramer.</text>
</comment>
<dbReference type="CDD" id="cd12173">
    <property type="entry name" value="PGDH_4"/>
    <property type="match status" value="1"/>
</dbReference>
<sequence length="514" mass="55099">DICLKSSMNIKKVLISDKVDVSCQNLLEANGIEVDYKPGINNEQLKAIIADYDALIVRSATKVAADVFQFTTKLKLVGRAGTGVDNIDISSASSNGVLVMNTPDGNTISAAELTCTLISSLARNIGQGYLSLLQEKWEGSKFMGCELMGKTLAIIGLGRIGREVALRMQSFGMKTIGFDPLVSEEESKAFGVHSLPLEEIWRQSDFITVHTPLIPQTKGFINKQVFKMCKLGVKIINVARGGIVDEADLLDALNDGICSGAALDVFVSEPPTGTSMALVKHPYVLCTPHLGASTVEAQLRVAREIAKQIIDARDGKTIVGLVNAPALSQLSNPKYTPWMRLAEKLGSLISNIKGSTNINFSVNGEFLAPASRLLLNAFCYGFSKIHSLSGNLINAVIILKDLGINIKLTELKNQTWSSINVLIPGVGEFIGNLSGELPTILQIYGVALCSPVVLHDYVIMALSTHHSSQNLLNDVLNINGITSVSTGKNGTNSVLVAAVESKVNVELPLVCLKI</sequence>
<evidence type="ECO:0000259" key="11">
    <source>
        <dbReference type="Pfam" id="PF19304"/>
    </source>
</evidence>
<dbReference type="SUPFAM" id="SSF52283">
    <property type="entry name" value="Formate/glycerate dehydrogenase catalytic domain-like"/>
    <property type="match status" value="1"/>
</dbReference>
<keyword evidence="7" id="KW-0560">Oxidoreductase</keyword>
<keyword evidence="4" id="KW-0597">Phosphoprotein</keyword>
<dbReference type="GO" id="GO:0051287">
    <property type="term" value="F:NAD binding"/>
    <property type="evidence" value="ECO:0007669"/>
    <property type="project" value="InterPro"/>
</dbReference>
<evidence type="ECO:0000256" key="7">
    <source>
        <dbReference type="ARBA" id="ARBA00023002"/>
    </source>
</evidence>
<dbReference type="PANTHER" id="PTHR42938:SF22">
    <property type="entry name" value="D-3-PHOSPHOGLYCERATE DEHYDROGENASE"/>
    <property type="match status" value="1"/>
</dbReference>
<dbReference type="Pfam" id="PF00389">
    <property type="entry name" value="2-Hacid_dh"/>
    <property type="match status" value="1"/>
</dbReference>
<evidence type="ECO:0000313" key="12">
    <source>
        <dbReference type="EMBL" id="CDG72006.1"/>
    </source>
</evidence>
<evidence type="ECO:0000259" key="9">
    <source>
        <dbReference type="Pfam" id="PF00389"/>
    </source>
</evidence>
<dbReference type="InterPro" id="IPR029752">
    <property type="entry name" value="D-isomer_DH_CS1"/>
</dbReference>
<evidence type="ECO:0000256" key="4">
    <source>
        <dbReference type="ARBA" id="ARBA00022553"/>
    </source>
</evidence>
<evidence type="ECO:0000256" key="6">
    <source>
        <dbReference type="ARBA" id="ARBA00022990"/>
    </source>
</evidence>
<dbReference type="Pfam" id="PF19304">
    <property type="entry name" value="PGDH_inter"/>
    <property type="match status" value="1"/>
</dbReference>
<dbReference type="PROSITE" id="PS00065">
    <property type="entry name" value="D_2_HYDROXYACID_DH_1"/>
    <property type="match status" value="1"/>
</dbReference>
<dbReference type="InterPro" id="IPR029009">
    <property type="entry name" value="ASB_dom_sf"/>
</dbReference>
<dbReference type="AlphaFoldDB" id="T2MIR9"/>
<dbReference type="InterPro" id="IPR006140">
    <property type="entry name" value="D-isomer_DH_NAD-bd"/>
</dbReference>
<dbReference type="FunFam" id="3.40.50.720:FF:000021">
    <property type="entry name" value="D-3-phosphoglycerate dehydrogenase"/>
    <property type="match status" value="1"/>
</dbReference>
<dbReference type="GO" id="GO:0008652">
    <property type="term" value="P:amino acid biosynthetic process"/>
    <property type="evidence" value="ECO:0007669"/>
    <property type="project" value="UniProtKB-KW"/>
</dbReference>
<dbReference type="GO" id="GO:0004617">
    <property type="term" value="F:phosphoglycerate dehydrogenase activity"/>
    <property type="evidence" value="ECO:0007669"/>
    <property type="project" value="TreeGrafter"/>
</dbReference>
<dbReference type="InterPro" id="IPR036291">
    <property type="entry name" value="NAD(P)-bd_dom_sf"/>
</dbReference>
<evidence type="ECO:0000256" key="3">
    <source>
        <dbReference type="ARBA" id="ARBA00021582"/>
    </source>
</evidence>
<proteinExistence type="evidence at transcript level"/>
<dbReference type="PROSITE" id="PS00670">
    <property type="entry name" value="D_2_HYDROXYACID_DH_2"/>
    <property type="match status" value="1"/>
</dbReference>
<dbReference type="InterPro" id="IPR006139">
    <property type="entry name" value="D-isomer_2_OHA_DH_cat_dom"/>
</dbReference>
<evidence type="ECO:0000256" key="8">
    <source>
        <dbReference type="ARBA" id="ARBA00023027"/>
    </source>
</evidence>
<dbReference type="Gene3D" id="3.40.50.720">
    <property type="entry name" value="NAD(P)-binding Rossmann-like Domain"/>
    <property type="match status" value="2"/>
</dbReference>
<evidence type="ECO:0000259" key="10">
    <source>
        <dbReference type="Pfam" id="PF02826"/>
    </source>
</evidence>
<keyword evidence="8" id="KW-0520">NAD</keyword>
<keyword evidence="5" id="KW-0028">Amino-acid biosynthesis</keyword>
<gene>
    <name evidence="12" type="primary">PHGDH</name>
</gene>
<feature type="domain" description="D-isomer specific 2-hydroxyacid dehydrogenase catalytic" evidence="9">
    <location>
        <begin position="13"/>
        <end position="323"/>
    </location>
</feature>
<reference evidence="12" key="1">
    <citation type="journal article" date="2013" name="Genome Biol. Evol.">
        <title>Punctuated emergences of genetic and phenotypic innovations in eumetazoan, bilaterian, euteleostome, and hominidae ancestors.</title>
        <authorList>
            <person name="Wenger Y."/>
            <person name="Galliot B."/>
        </authorList>
    </citation>
    <scope>NUCLEOTIDE SEQUENCE</scope>
    <source>
        <tissue evidence="12">Whole animals</tissue>
    </source>
</reference>
<accession>T2MIR9</accession>
<organism evidence="12">
    <name type="scientific">Hydra vulgaris</name>
    <name type="common">Hydra</name>
    <name type="synonym">Hydra attenuata</name>
    <dbReference type="NCBI Taxonomy" id="6087"/>
    <lineage>
        <taxon>Eukaryota</taxon>
        <taxon>Metazoa</taxon>
        <taxon>Cnidaria</taxon>
        <taxon>Hydrozoa</taxon>
        <taxon>Hydroidolina</taxon>
        <taxon>Anthoathecata</taxon>
        <taxon>Aplanulata</taxon>
        <taxon>Hydridae</taxon>
        <taxon>Hydra</taxon>
    </lineage>
</organism>
<dbReference type="PANTHER" id="PTHR42938">
    <property type="entry name" value="FORMATE DEHYDROGENASE 1"/>
    <property type="match status" value="1"/>
</dbReference>
<name>T2MIR9_HYDVU</name>
<feature type="non-terminal residue" evidence="12">
    <location>
        <position position="1"/>
    </location>
</feature>
<comment type="similarity">
    <text evidence="1">Belongs to the D-isomer specific 2-hydroxyacid dehydrogenase family.</text>
</comment>
<evidence type="ECO:0000256" key="2">
    <source>
        <dbReference type="ARBA" id="ARBA00011881"/>
    </source>
</evidence>
<dbReference type="Gene3D" id="3.30.1330.90">
    <property type="entry name" value="D-3-phosphoglycerate dehydrogenase, domain 3"/>
    <property type="match status" value="1"/>
</dbReference>
<protein>
    <recommendedName>
        <fullName evidence="3">D-3-phosphoglycerate dehydrogenase</fullName>
    </recommendedName>
</protein>
<dbReference type="OrthoDB" id="1621027at2759"/>
<dbReference type="Pfam" id="PF02826">
    <property type="entry name" value="2-Hacid_dh_C"/>
    <property type="match status" value="1"/>
</dbReference>
<evidence type="ECO:0000256" key="1">
    <source>
        <dbReference type="ARBA" id="ARBA00005854"/>
    </source>
</evidence>
<evidence type="ECO:0000256" key="5">
    <source>
        <dbReference type="ARBA" id="ARBA00022605"/>
    </source>
</evidence>
<dbReference type="InterPro" id="IPR029753">
    <property type="entry name" value="D-isomer_DH_CS"/>
</dbReference>
<dbReference type="EMBL" id="HAAD01005774">
    <property type="protein sequence ID" value="CDG72006.1"/>
    <property type="molecule type" value="mRNA"/>
</dbReference>
<dbReference type="InterPro" id="IPR045626">
    <property type="entry name" value="PGDH_ASB_dom"/>
</dbReference>